<gene>
    <name evidence="1" type="ORF">VPARA_15980</name>
</gene>
<dbReference type="Gene3D" id="3.40.50.300">
    <property type="entry name" value="P-loop containing nucleotide triphosphate hydrolases"/>
    <property type="match status" value="1"/>
</dbReference>
<accession>A0A0H2MA36</accession>
<dbReference type="InterPro" id="IPR027417">
    <property type="entry name" value="P-loop_NTPase"/>
</dbReference>
<sequence length="1103" mass="123088">MNEIDLEAFARELGVLTLRPGLLFGPGVVRAPGDLVSLFREVFERLGMGDLIPRAATDVDCPQALDAAVEARPDKQEVLKTALHDKLRALSPSLEVAHLVKAGWSAYISLTEDLLLEEALRNYVDSRPSSKAVTIIDHISVEPPGRSYPIYKLLGNLNSSSEDTFACLSDSDLLVRKQYWGGILGSVTNYLRDAPLLVLGFAPAVQRLRDVLSLLVAQSSPRVTRLRFLKQDPVLLDPTVKAILKKFDVTLIDGSIRDLCEIVSRQRPLSKALPLLAKEKTAYRLVQDFANRYDCPITVVPQFSSTPLQLSQMELSSCTDSLFRPSSSDWRPFQALLDLRRDCTDDVVTAVRVQAGFARIGNPRVVMLLGEAGVGKTTLTKRVALESSNEATLVLWARRIASGGWLRSFKTWLDDLFIELKKNHEHHFKHLVLICDDPWGLRIDASDALVALERSPIPAVLVAALRNSDRYVVELRSTTAATMAHKEVDIPFELSVPELQRMSGMLLRIGAVTSLERGAELVKTVRTKHARDILCSLWYLVPQTKYQLAESLKDEYFRLGEASSISDLAQSSVHMGQVAHKAYEYVTVSSRLDIGLPIEILVHALGVDYSDWIGSLENGRPLWGLLYDDMSEDGETVVYFTRNEIVTRVLIDLVNGGLAGHMGEIRVLKELIAACKGSSTTYRNYLVDVLIRARHKLQELFSYEQGCELYQAALENLPSEDRLFEHHYGIWIQDTGPKDGTAYRQLDRALHTSSSSGSDRDAPREHIHASMAAAALQQIRQGSVDWTAGADLVKHHLKLAASPTFFNAYASHVAANLLFEAAQLAQQRGDRDAADNFTVAAFEEIERAFQTVGAKARASFQYNKTIGMLNDLQRKILALIPDIGRLRAMAADLFKNKKRQTGFELAARRMVVEATDSGKGRDYNEANEYLNECMNVIDEAELQPTSDLLSIRIDLMIRWRLHRFKEVNWDAFRDDLLDVLSDSKYSDDVLKRFYLAVTYFHLNQTSEANATFAQLRRGNATNHRPNDIRAFFQDVHGNPRRFQGSVRYVNNRAMVSITELQVDAPLRAGSGGSGGVIHVYVGFSFNGLVAVPEAPHADDLVLH</sequence>
<proteinExistence type="predicted"/>
<protein>
    <submittedName>
        <fullName evidence="1">Uncharacterized protein</fullName>
    </submittedName>
</protein>
<reference evidence="1 2" key="1">
    <citation type="submission" date="2015-03" db="EMBL/GenBank/DDBJ databases">
        <title>Genome sequence of Variovorax paradoxus TBEA6.</title>
        <authorList>
            <person name="Poehlein A."/>
            <person name="Schuldes J."/>
            <person name="Wuebbeler J.H."/>
            <person name="Hiessl S."/>
            <person name="Steinbuechel A."/>
            <person name="Daniel R."/>
        </authorList>
    </citation>
    <scope>NUCLEOTIDE SEQUENCE [LARGE SCALE GENOMIC DNA]</scope>
    <source>
        <strain evidence="1 2">TBEA6</strain>
    </source>
</reference>
<evidence type="ECO:0000313" key="1">
    <source>
        <dbReference type="EMBL" id="KLN57517.1"/>
    </source>
</evidence>
<dbReference type="PATRIC" id="fig|34073.19.peg.1632"/>
<organism evidence="1 2">
    <name type="scientific">Variovorax paradoxus</name>
    <dbReference type="NCBI Taxonomy" id="34073"/>
    <lineage>
        <taxon>Bacteria</taxon>
        <taxon>Pseudomonadati</taxon>
        <taxon>Pseudomonadota</taxon>
        <taxon>Betaproteobacteria</taxon>
        <taxon>Burkholderiales</taxon>
        <taxon>Comamonadaceae</taxon>
        <taxon>Variovorax</taxon>
    </lineage>
</organism>
<dbReference type="Proteomes" id="UP000035170">
    <property type="component" value="Unassembled WGS sequence"/>
</dbReference>
<keyword evidence="2" id="KW-1185">Reference proteome</keyword>
<name>A0A0H2MA36_VARPD</name>
<dbReference type="SUPFAM" id="SSF52540">
    <property type="entry name" value="P-loop containing nucleoside triphosphate hydrolases"/>
    <property type="match status" value="1"/>
</dbReference>
<dbReference type="RefSeq" id="WP_155419614.1">
    <property type="nucleotide sequence ID" value="NZ_JZWI01000007.1"/>
</dbReference>
<dbReference type="AlphaFoldDB" id="A0A0H2MA36"/>
<comment type="caution">
    <text evidence="1">The sequence shown here is derived from an EMBL/GenBank/DDBJ whole genome shotgun (WGS) entry which is preliminary data.</text>
</comment>
<evidence type="ECO:0000313" key="2">
    <source>
        <dbReference type="Proteomes" id="UP000035170"/>
    </source>
</evidence>
<dbReference type="EMBL" id="JZWI01000007">
    <property type="protein sequence ID" value="KLN57517.1"/>
    <property type="molecule type" value="Genomic_DNA"/>
</dbReference>